<dbReference type="PANTHER" id="PTHR37844">
    <property type="entry name" value="SER/THR PROTEIN PHOSPHATASE SUPERFAMILY (AFU_ORTHOLOGUE AFUA_1G14840)"/>
    <property type="match status" value="1"/>
</dbReference>
<gene>
    <name evidence="1" type="ORF">ALO94_01425</name>
</gene>
<dbReference type="Proteomes" id="UP000050384">
    <property type="component" value="Unassembled WGS sequence"/>
</dbReference>
<protein>
    <submittedName>
        <fullName evidence="1">Metallophosphoesterase</fullName>
    </submittedName>
</protein>
<evidence type="ECO:0000313" key="2">
    <source>
        <dbReference type="Proteomes" id="UP000050384"/>
    </source>
</evidence>
<reference evidence="1 2" key="1">
    <citation type="submission" date="2015-09" db="EMBL/GenBank/DDBJ databases">
        <title>Genome announcement of multiple Pseudomonas syringae strains.</title>
        <authorList>
            <person name="Thakur S."/>
            <person name="Wang P.W."/>
            <person name="Gong Y."/>
            <person name="Weir B.S."/>
            <person name="Guttman D.S."/>
        </authorList>
    </citation>
    <scope>NUCLEOTIDE SEQUENCE [LARGE SCALE GENOMIC DNA]</scope>
    <source>
        <strain evidence="1 2">ICMP16929</strain>
    </source>
</reference>
<sequence>MQLMADEVAAKAKIESASPVHCDIRTVTGLMKILIYSDLHNEFDRFKPPQVEVDLVVLAGDIDLLTRGVLWANDTFDCPVIYCCGNHELYKGHIDRTLVKMKAAAGSHVHVMQNQTLVQGDVRFLVGTAWTDFTGTGDVVAASSVCAREMTDFRIIRAGENYRRLRPADVIEKNRVTRDFLTRELAAPFAGKTVVVNHHCPIPEAAGNDHDGHVSAAYFNRWHDLLAQADGWIFGHTHCAIDAYFGKCRVLSNPRGYPSEITGFDPYKIVEF</sequence>
<name>A0A0Q0BQ23_PSESX</name>
<dbReference type="SUPFAM" id="SSF56300">
    <property type="entry name" value="Metallo-dependent phosphatases"/>
    <property type="match status" value="1"/>
</dbReference>
<dbReference type="Gene3D" id="3.60.21.10">
    <property type="match status" value="2"/>
</dbReference>
<proteinExistence type="predicted"/>
<comment type="caution">
    <text evidence="1">The sequence shown here is derived from an EMBL/GenBank/DDBJ whole genome shotgun (WGS) entry which is preliminary data.</text>
</comment>
<accession>A0A0Q0BQ23</accession>
<dbReference type="Pfam" id="PF00149">
    <property type="entry name" value="Metallophos"/>
    <property type="match status" value="1"/>
</dbReference>
<dbReference type="EMBL" id="LJRI01000588">
    <property type="protein sequence ID" value="KPY96081.1"/>
    <property type="molecule type" value="Genomic_DNA"/>
</dbReference>
<dbReference type="GO" id="GO:0016787">
    <property type="term" value="F:hydrolase activity"/>
    <property type="evidence" value="ECO:0007669"/>
    <property type="project" value="InterPro"/>
</dbReference>
<dbReference type="AlphaFoldDB" id="A0A0Q0BQ23"/>
<dbReference type="PANTHER" id="PTHR37844:SF2">
    <property type="entry name" value="SER_THR PROTEIN PHOSPHATASE SUPERFAMILY (AFU_ORTHOLOGUE AFUA_1G14840)"/>
    <property type="match status" value="1"/>
</dbReference>
<dbReference type="InterPro" id="IPR004843">
    <property type="entry name" value="Calcineurin-like_PHP"/>
</dbReference>
<dbReference type="PATRIC" id="fig|264459.3.peg.2627"/>
<dbReference type="InterPro" id="IPR029052">
    <property type="entry name" value="Metallo-depent_PP-like"/>
</dbReference>
<organism evidence="1 2">
    <name type="scientific">Pseudomonas syringae pv. spinaceae</name>
    <dbReference type="NCBI Taxonomy" id="264459"/>
    <lineage>
        <taxon>Bacteria</taxon>
        <taxon>Pseudomonadati</taxon>
        <taxon>Pseudomonadota</taxon>
        <taxon>Gammaproteobacteria</taxon>
        <taxon>Pseudomonadales</taxon>
        <taxon>Pseudomonadaceae</taxon>
        <taxon>Pseudomonas</taxon>
        <taxon>Pseudomonas syringae</taxon>
    </lineage>
</organism>
<evidence type="ECO:0000313" key="1">
    <source>
        <dbReference type="EMBL" id="KPY96081.1"/>
    </source>
</evidence>